<feature type="non-terminal residue" evidence="1">
    <location>
        <position position="168"/>
    </location>
</feature>
<organism evidence="1 2">
    <name type="scientific">Paramuricea clavata</name>
    <name type="common">Red gorgonian</name>
    <name type="synonym">Violescent sea-whip</name>
    <dbReference type="NCBI Taxonomy" id="317549"/>
    <lineage>
        <taxon>Eukaryota</taxon>
        <taxon>Metazoa</taxon>
        <taxon>Cnidaria</taxon>
        <taxon>Anthozoa</taxon>
        <taxon>Octocorallia</taxon>
        <taxon>Malacalcyonacea</taxon>
        <taxon>Plexauridae</taxon>
        <taxon>Paramuricea</taxon>
    </lineage>
</organism>
<dbReference type="EMBL" id="CACRXK020026707">
    <property type="protein sequence ID" value="CAB4040376.1"/>
    <property type="molecule type" value="Genomic_DNA"/>
</dbReference>
<dbReference type="AlphaFoldDB" id="A0A7D9LW44"/>
<comment type="caution">
    <text evidence="1">The sequence shown here is derived from an EMBL/GenBank/DDBJ whole genome shotgun (WGS) entry which is preliminary data.</text>
</comment>
<protein>
    <submittedName>
        <fullName evidence="1">Uncharacterized protein</fullName>
    </submittedName>
</protein>
<keyword evidence="2" id="KW-1185">Reference proteome</keyword>
<name>A0A7D9LW44_PARCT</name>
<evidence type="ECO:0000313" key="1">
    <source>
        <dbReference type="EMBL" id="CAB4040376.1"/>
    </source>
</evidence>
<reference evidence="1" key="1">
    <citation type="submission" date="2020-04" db="EMBL/GenBank/DDBJ databases">
        <authorList>
            <person name="Alioto T."/>
            <person name="Alioto T."/>
            <person name="Gomez Garrido J."/>
        </authorList>
    </citation>
    <scope>NUCLEOTIDE SEQUENCE</scope>
    <source>
        <strain evidence="1">A484AB</strain>
    </source>
</reference>
<accession>A0A7D9LW44</accession>
<gene>
    <name evidence="1" type="ORF">PACLA_8A008398</name>
</gene>
<evidence type="ECO:0000313" key="2">
    <source>
        <dbReference type="Proteomes" id="UP001152795"/>
    </source>
</evidence>
<dbReference type="Proteomes" id="UP001152795">
    <property type="component" value="Unassembled WGS sequence"/>
</dbReference>
<proteinExistence type="predicted"/>
<sequence length="168" mass="19287">MSAPSNKDTFHNEGNSSMSNNTEFPTTTISTSNPVVEDCALDMKWSEVMQIIQFMKNDAVNIVDFELVYVNIYKMRDSMITQFSLVTVIGREIVHALHEMLYEVKLTLNAGRRNLKLHINENGKGCFNKSMDMDEFIVGEIFQQIFLVTKQPISHEICYVGERDLNRP</sequence>